<evidence type="ECO:0000313" key="2">
    <source>
        <dbReference type="Proteomes" id="UP000054560"/>
    </source>
</evidence>
<accession>A0A0L0G4D5</accession>
<organism evidence="1 2">
    <name type="scientific">Sphaeroforma arctica JP610</name>
    <dbReference type="NCBI Taxonomy" id="667725"/>
    <lineage>
        <taxon>Eukaryota</taxon>
        <taxon>Ichthyosporea</taxon>
        <taxon>Ichthyophonida</taxon>
        <taxon>Sphaeroforma</taxon>
    </lineage>
</organism>
<dbReference type="GeneID" id="25904529"/>
<evidence type="ECO:0000313" key="1">
    <source>
        <dbReference type="EMBL" id="KNC83749.1"/>
    </source>
</evidence>
<gene>
    <name evidence="1" type="ORF">SARC_04025</name>
</gene>
<reference evidence="1 2" key="1">
    <citation type="submission" date="2011-02" db="EMBL/GenBank/DDBJ databases">
        <title>The Genome Sequence of Sphaeroforma arctica JP610.</title>
        <authorList>
            <consortium name="The Broad Institute Genome Sequencing Platform"/>
            <person name="Russ C."/>
            <person name="Cuomo C."/>
            <person name="Young S.K."/>
            <person name="Zeng Q."/>
            <person name="Gargeya S."/>
            <person name="Alvarado L."/>
            <person name="Berlin A."/>
            <person name="Chapman S.B."/>
            <person name="Chen Z."/>
            <person name="Freedman E."/>
            <person name="Gellesch M."/>
            <person name="Goldberg J."/>
            <person name="Griggs A."/>
            <person name="Gujja S."/>
            <person name="Heilman E."/>
            <person name="Heiman D."/>
            <person name="Howarth C."/>
            <person name="Mehta T."/>
            <person name="Neiman D."/>
            <person name="Pearson M."/>
            <person name="Roberts A."/>
            <person name="Saif S."/>
            <person name="Shea T."/>
            <person name="Shenoy N."/>
            <person name="Sisk P."/>
            <person name="Stolte C."/>
            <person name="Sykes S."/>
            <person name="White J."/>
            <person name="Yandava C."/>
            <person name="Burger G."/>
            <person name="Gray M.W."/>
            <person name="Holland P.W.H."/>
            <person name="King N."/>
            <person name="Lang F.B.F."/>
            <person name="Roger A.J."/>
            <person name="Ruiz-Trillo I."/>
            <person name="Haas B."/>
            <person name="Nusbaum C."/>
            <person name="Birren B."/>
        </authorList>
    </citation>
    <scope>NUCLEOTIDE SEQUENCE [LARGE SCALE GENOMIC DNA]</scope>
    <source>
        <strain evidence="1 2">JP610</strain>
    </source>
</reference>
<dbReference type="Proteomes" id="UP000054560">
    <property type="component" value="Unassembled WGS sequence"/>
</dbReference>
<dbReference type="AlphaFoldDB" id="A0A0L0G4D5"/>
<proteinExistence type="predicted"/>
<name>A0A0L0G4D5_9EUKA</name>
<sequence length="290" mass="31696">MIDLTTTASQESGQLGDSDNGLIWMGSLDFSMVAHPNDFNLLLTSKLVGRWEDKYHHRQIMMANDCAGAIGHNCRNNSALFPEGFSIKPASAPCAAQSAPSLDSPLIIHYPPGTGRSPLTHVTKSVHSLASTICEDKPSPLSFGRAGSFDWHEPSPLSRKSTENVKTAPVRASDQRDFAISAQIGSKAKNNCCAVSELPCSSLPTHRTQSVGLTITQLHNRQHPRKVTKSFRAYGRRSSETRPEDEKPMPVHEDYIENTNTQLKILAGDQYAKVLAVLDSVIQEEQAAFS</sequence>
<dbReference type="EMBL" id="KQ241812">
    <property type="protein sequence ID" value="KNC83749.1"/>
    <property type="molecule type" value="Genomic_DNA"/>
</dbReference>
<keyword evidence="2" id="KW-1185">Reference proteome</keyword>
<dbReference type="RefSeq" id="XP_014157651.1">
    <property type="nucleotide sequence ID" value="XM_014302176.1"/>
</dbReference>
<protein>
    <submittedName>
        <fullName evidence="1">Uncharacterized protein</fullName>
    </submittedName>
</protein>